<dbReference type="InterPro" id="IPR036047">
    <property type="entry name" value="F-box-like_dom_sf"/>
</dbReference>
<dbReference type="InterPro" id="IPR001810">
    <property type="entry name" value="F-box_dom"/>
</dbReference>
<dbReference type="SUPFAM" id="SSF81383">
    <property type="entry name" value="F-box domain"/>
    <property type="match status" value="1"/>
</dbReference>
<name>A0AAJ0GGE9_9PEZI</name>
<proteinExistence type="predicted"/>
<evidence type="ECO:0000256" key="1">
    <source>
        <dbReference type="SAM" id="MobiDB-lite"/>
    </source>
</evidence>
<dbReference type="Proteomes" id="UP001271007">
    <property type="component" value="Unassembled WGS sequence"/>
</dbReference>
<dbReference type="PROSITE" id="PS50181">
    <property type="entry name" value="FBOX"/>
    <property type="match status" value="1"/>
</dbReference>
<evidence type="ECO:0000259" key="2">
    <source>
        <dbReference type="PROSITE" id="PS50181"/>
    </source>
</evidence>
<organism evidence="3 4">
    <name type="scientific">Extremus antarcticus</name>
    <dbReference type="NCBI Taxonomy" id="702011"/>
    <lineage>
        <taxon>Eukaryota</taxon>
        <taxon>Fungi</taxon>
        <taxon>Dikarya</taxon>
        <taxon>Ascomycota</taxon>
        <taxon>Pezizomycotina</taxon>
        <taxon>Dothideomycetes</taxon>
        <taxon>Dothideomycetidae</taxon>
        <taxon>Mycosphaerellales</taxon>
        <taxon>Extremaceae</taxon>
        <taxon>Extremus</taxon>
    </lineage>
</organism>
<keyword evidence="4" id="KW-1185">Reference proteome</keyword>
<reference evidence="3" key="1">
    <citation type="submission" date="2023-04" db="EMBL/GenBank/DDBJ databases">
        <title>Black Yeasts Isolated from many extreme environments.</title>
        <authorList>
            <person name="Coleine C."/>
            <person name="Stajich J.E."/>
            <person name="Selbmann L."/>
        </authorList>
    </citation>
    <scope>NUCLEOTIDE SEQUENCE</scope>
    <source>
        <strain evidence="3">CCFEE 5312</strain>
    </source>
</reference>
<feature type="compositionally biased region" description="Acidic residues" evidence="1">
    <location>
        <begin position="500"/>
        <end position="518"/>
    </location>
</feature>
<evidence type="ECO:0000313" key="3">
    <source>
        <dbReference type="EMBL" id="KAK3057035.1"/>
    </source>
</evidence>
<comment type="caution">
    <text evidence="3">The sequence shown here is derived from an EMBL/GenBank/DDBJ whole genome shotgun (WGS) entry which is preliminary data.</text>
</comment>
<dbReference type="EMBL" id="JAWDJX010000004">
    <property type="protein sequence ID" value="KAK3057035.1"/>
    <property type="molecule type" value="Genomic_DNA"/>
</dbReference>
<sequence length="526" mass="59574">MRLKFLITKAMDKIAARNAKFEFPITDLPNELVAHIIEFINDISALRNLACSCHRLQHLTEPVLWRKLLVRERQRLRRTLDAYGSRRERAAALQVLNVPCKSESGNDMSGLASVIRKAQNLKELMIESPSCNLADFEADEVWRPMMDQLFLPFQHAIGDGLFIPKPLQKLTRLTLHLNGPKSPYWTPDHRSLPIFLHPTLKYLKLACVNFPDDLFNEVTERATTPLQHLVLEECNITHRGLHGLLALPKALEHLYLGENCHNERQFPNHEVAPSYNHLFRRDAEATVEAIGQQKHSLRSLTYVAASVYSWSTGQLLGGVLQPRRGGIDAAFADFIELESVTAIGSSSGFERAVMSSVPPPKLRYLTYQAENPLTSPQGSSQRHNGDEAEMDRRLVALLPFLRAPSSSVPPGFKSLKIIYQRAHTQFVELTREKQTHVEKTAKALKAVYGADLTVGFKSFRGYYPPFLYGEREPEEQMIFDSEKGGFVRTAQAHHHHHLEDDDTSDDDDSDDTNSDEEWTPQPTVCV</sequence>
<dbReference type="InterPro" id="IPR032675">
    <property type="entry name" value="LRR_dom_sf"/>
</dbReference>
<evidence type="ECO:0000313" key="4">
    <source>
        <dbReference type="Proteomes" id="UP001271007"/>
    </source>
</evidence>
<protein>
    <recommendedName>
        <fullName evidence="2">F-box domain-containing protein</fullName>
    </recommendedName>
</protein>
<dbReference type="Gene3D" id="1.20.1280.50">
    <property type="match status" value="1"/>
</dbReference>
<dbReference type="Gene3D" id="3.80.10.10">
    <property type="entry name" value="Ribonuclease Inhibitor"/>
    <property type="match status" value="1"/>
</dbReference>
<feature type="region of interest" description="Disordered" evidence="1">
    <location>
        <begin position="490"/>
        <end position="526"/>
    </location>
</feature>
<dbReference type="SUPFAM" id="SSF52047">
    <property type="entry name" value="RNI-like"/>
    <property type="match status" value="1"/>
</dbReference>
<dbReference type="Pfam" id="PF12937">
    <property type="entry name" value="F-box-like"/>
    <property type="match status" value="1"/>
</dbReference>
<feature type="domain" description="F-box" evidence="2">
    <location>
        <begin position="22"/>
        <end position="68"/>
    </location>
</feature>
<accession>A0AAJ0GGE9</accession>
<dbReference type="AlphaFoldDB" id="A0AAJ0GGE9"/>
<gene>
    <name evidence="3" type="ORF">LTR09_002073</name>
</gene>